<keyword evidence="2" id="KW-1003">Cell membrane</keyword>
<dbReference type="GO" id="GO:0005886">
    <property type="term" value="C:plasma membrane"/>
    <property type="evidence" value="ECO:0007669"/>
    <property type="project" value="UniProtKB-SubCell"/>
</dbReference>
<keyword evidence="3 6" id="KW-0812">Transmembrane</keyword>
<feature type="transmembrane region" description="Helical" evidence="6">
    <location>
        <begin position="359"/>
        <end position="378"/>
    </location>
</feature>
<evidence type="ECO:0000256" key="4">
    <source>
        <dbReference type="ARBA" id="ARBA00022989"/>
    </source>
</evidence>
<keyword evidence="4 6" id="KW-1133">Transmembrane helix</keyword>
<feature type="transmembrane region" description="Helical" evidence="6">
    <location>
        <begin position="198"/>
        <end position="219"/>
    </location>
</feature>
<dbReference type="Proteomes" id="UP000482671">
    <property type="component" value="Unassembled WGS sequence"/>
</dbReference>
<evidence type="ECO:0000313" key="9">
    <source>
        <dbReference type="EMBL" id="MTV02158.1"/>
    </source>
</evidence>
<evidence type="ECO:0000256" key="2">
    <source>
        <dbReference type="ARBA" id="ARBA00022475"/>
    </source>
</evidence>
<dbReference type="InterPro" id="IPR051449">
    <property type="entry name" value="ABC-2_transporter_component"/>
</dbReference>
<organism evidence="9 11">
    <name type="scientific">Parabacteroides merdae</name>
    <dbReference type="NCBI Taxonomy" id="46503"/>
    <lineage>
        <taxon>Bacteria</taxon>
        <taxon>Pseudomonadati</taxon>
        <taxon>Bacteroidota</taxon>
        <taxon>Bacteroidia</taxon>
        <taxon>Bacteroidales</taxon>
        <taxon>Tannerellaceae</taxon>
        <taxon>Parabacteroides</taxon>
    </lineage>
</organism>
<keyword evidence="5 6" id="KW-0472">Membrane</keyword>
<keyword evidence="10" id="KW-1185">Reference proteome</keyword>
<gene>
    <name evidence="8" type="ORF">GMD82_09565</name>
    <name evidence="9" type="ORF">GME02_10895</name>
</gene>
<evidence type="ECO:0000256" key="3">
    <source>
        <dbReference type="ARBA" id="ARBA00022692"/>
    </source>
</evidence>
<comment type="subcellular location">
    <subcellularLocation>
        <location evidence="1">Cell membrane</location>
        <topology evidence="1">Multi-pass membrane protein</topology>
    </subcellularLocation>
</comment>
<dbReference type="PANTHER" id="PTHR30294">
    <property type="entry name" value="MEMBRANE COMPONENT OF ABC TRANSPORTER YHHJ-RELATED"/>
    <property type="match status" value="1"/>
</dbReference>
<reference evidence="10 11" key="1">
    <citation type="journal article" date="2019" name="Nat. Med.">
        <title>A library of human gut bacterial isolates paired with longitudinal multiomics data enables mechanistic microbiome research.</title>
        <authorList>
            <person name="Poyet M."/>
            <person name="Groussin M."/>
            <person name="Gibbons S.M."/>
            <person name="Avila-Pacheco J."/>
            <person name="Jiang X."/>
            <person name="Kearney S.M."/>
            <person name="Perrotta A.R."/>
            <person name="Berdy B."/>
            <person name="Zhao S."/>
            <person name="Lieberman T.D."/>
            <person name="Swanson P.K."/>
            <person name="Smith M."/>
            <person name="Roesemann S."/>
            <person name="Alexander J.E."/>
            <person name="Rich S.A."/>
            <person name="Livny J."/>
            <person name="Vlamakis H."/>
            <person name="Clish C."/>
            <person name="Bullock K."/>
            <person name="Deik A."/>
            <person name="Scott J."/>
            <person name="Pierce K.A."/>
            <person name="Xavier R.J."/>
            <person name="Alm E.J."/>
        </authorList>
    </citation>
    <scope>NUCLEOTIDE SEQUENCE [LARGE SCALE GENOMIC DNA]</scope>
    <source>
        <strain evidence="9 11">BIOML-A11</strain>
        <strain evidence="8 10">BIOML-A29</strain>
    </source>
</reference>
<dbReference type="Pfam" id="PF12698">
    <property type="entry name" value="ABC2_membrane_3"/>
    <property type="match status" value="1"/>
</dbReference>
<evidence type="ECO:0000256" key="6">
    <source>
        <dbReference type="SAM" id="Phobius"/>
    </source>
</evidence>
<dbReference type="EMBL" id="WNCN01000010">
    <property type="protein sequence ID" value="MTU39722.1"/>
    <property type="molecule type" value="Genomic_DNA"/>
</dbReference>
<feature type="transmembrane region" description="Helical" evidence="6">
    <location>
        <begin position="276"/>
        <end position="298"/>
    </location>
</feature>
<evidence type="ECO:0000256" key="5">
    <source>
        <dbReference type="ARBA" id="ARBA00023136"/>
    </source>
</evidence>
<sequence>MNNEKLNSTPKLSIAKREIFRICKDPVYFFCMLVAPTICVVFFLSLMKEGLPTDMPVAVVDLDGSSNSRNLARQLDAFEQTKVMLTTVSFEEARQAMQEGKVYGIFYIPKDFGVDATAGRQPKLSFYTNGTYLIAASLLFRDMKTMSVLAGASVGLQTGLAHGYTENQIMAQLQPIVIDTHAIGNPWLNYSVYLNNTLLPGVLQLMIFLVTVLSIGSEIKYSTAREWLQMGGNSLTVSLIGKIFPHTVIFTIVAFLYAVALYGFNSFPLNSGWLPMLSALFLLVIASQAVGIFMIGVLPTFRLGLSSACLFGMIAFSIVGFSFPVLGMDPTLQALSNLFPLRHYFLIYVDQALNGRPFFYSWAEYAWLMGFLVLPFLIGKNLKNALLYFKYIP</sequence>
<accession>A0A3E4ZQL9</accession>
<dbReference type="RefSeq" id="WP_046451413.1">
    <property type="nucleotide sequence ID" value="NZ_BAABZJ010000001.1"/>
</dbReference>
<feature type="transmembrane region" description="Helical" evidence="6">
    <location>
        <begin position="305"/>
        <end position="326"/>
    </location>
</feature>
<dbReference type="Proteomes" id="UP000434916">
    <property type="component" value="Unassembled WGS sequence"/>
</dbReference>
<dbReference type="GO" id="GO:0140359">
    <property type="term" value="F:ABC-type transporter activity"/>
    <property type="evidence" value="ECO:0007669"/>
    <property type="project" value="InterPro"/>
</dbReference>
<evidence type="ECO:0000313" key="11">
    <source>
        <dbReference type="Proteomes" id="UP000482671"/>
    </source>
</evidence>
<evidence type="ECO:0000259" key="7">
    <source>
        <dbReference type="Pfam" id="PF12698"/>
    </source>
</evidence>
<dbReference type="AlphaFoldDB" id="A0A3E4ZQL9"/>
<feature type="domain" description="ABC-2 type transporter transmembrane" evidence="7">
    <location>
        <begin position="28"/>
        <end position="378"/>
    </location>
</feature>
<feature type="transmembrane region" description="Helical" evidence="6">
    <location>
        <begin position="239"/>
        <end position="264"/>
    </location>
</feature>
<protein>
    <submittedName>
        <fullName evidence="9">ABC transporter permease</fullName>
    </submittedName>
</protein>
<feature type="transmembrane region" description="Helical" evidence="6">
    <location>
        <begin position="27"/>
        <end position="47"/>
    </location>
</feature>
<dbReference type="InterPro" id="IPR013525">
    <property type="entry name" value="ABC2_TM"/>
</dbReference>
<evidence type="ECO:0000313" key="10">
    <source>
        <dbReference type="Proteomes" id="UP000434916"/>
    </source>
</evidence>
<name>A0A3E4ZQL9_9BACT</name>
<dbReference type="PANTHER" id="PTHR30294:SF47">
    <property type="entry name" value="INNER MEMBRANE TRANSPORT PERMEASE YHHJ"/>
    <property type="match status" value="1"/>
</dbReference>
<evidence type="ECO:0000313" key="8">
    <source>
        <dbReference type="EMBL" id="MTU39722.1"/>
    </source>
</evidence>
<proteinExistence type="predicted"/>
<dbReference type="STRING" id="46503.ERS852463_00082"/>
<dbReference type="Gene3D" id="3.40.1710.10">
    <property type="entry name" value="abc type-2 transporter like domain"/>
    <property type="match status" value="1"/>
</dbReference>
<dbReference type="EMBL" id="WNDD01000011">
    <property type="protein sequence ID" value="MTV02158.1"/>
    <property type="molecule type" value="Genomic_DNA"/>
</dbReference>
<evidence type="ECO:0000256" key="1">
    <source>
        <dbReference type="ARBA" id="ARBA00004651"/>
    </source>
</evidence>
<comment type="caution">
    <text evidence="9">The sequence shown here is derived from an EMBL/GenBank/DDBJ whole genome shotgun (WGS) entry which is preliminary data.</text>
</comment>